<feature type="compositionally biased region" description="Basic and acidic residues" evidence="1">
    <location>
        <begin position="148"/>
        <end position="158"/>
    </location>
</feature>
<dbReference type="RefSeq" id="XP_033677194.1">
    <property type="nucleotide sequence ID" value="XM_033834592.1"/>
</dbReference>
<gene>
    <name evidence="2" type="ORF">BU26DRAFT_584321</name>
</gene>
<dbReference type="AlphaFoldDB" id="A0A6A6HXU7"/>
<evidence type="ECO:0000256" key="1">
    <source>
        <dbReference type="SAM" id="MobiDB-lite"/>
    </source>
</evidence>
<sequence>MGTPLDRPNRHPAKQGETPSVSKLWQPAERSPLEPSPSAYPRDKNMNTNTNKRYSFLSHASLFGDSGAPAMPTLTDTPRTDVSTSVSLERIQRRQDSGLPTPSTGFFMSSSPNILTSSTPNLLEKASLSGLARKGSARSLRSNATRPDIWEKEGKKSDAASIGSNRNGLSSFVSKSGKKIANSFKGKPKEKTPNIHSFASKRYETPLGADQSATARRAALDVNSSFYSTPDSEVDMHDSSITLATETDAESMPFISPKNTRESPKEILNRVHEREAKDSGTPPDSKNGKDSVHLANEAADALDLAHIKHNEESSPTDLLDDYFQVDHPSVIAAFRVASRRITEIDLSHLWHQRGSLGPYQ</sequence>
<feature type="compositionally biased region" description="Polar residues" evidence="1">
    <location>
        <begin position="74"/>
        <end position="87"/>
    </location>
</feature>
<feature type="region of interest" description="Disordered" evidence="1">
    <location>
        <begin position="65"/>
        <end position="112"/>
    </location>
</feature>
<reference evidence="2" key="1">
    <citation type="journal article" date="2020" name="Stud. Mycol.">
        <title>101 Dothideomycetes genomes: a test case for predicting lifestyles and emergence of pathogens.</title>
        <authorList>
            <person name="Haridas S."/>
            <person name="Albert R."/>
            <person name="Binder M."/>
            <person name="Bloem J."/>
            <person name="Labutti K."/>
            <person name="Salamov A."/>
            <person name="Andreopoulos B."/>
            <person name="Baker S."/>
            <person name="Barry K."/>
            <person name="Bills G."/>
            <person name="Bluhm B."/>
            <person name="Cannon C."/>
            <person name="Castanera R."/>
            <person name="Culley D."/>
            <person name="Daum C."/>
            <person name="Ezra D."/>
            <person name="Gonzalez J."/>
            <person name="Henrissat B."/>
            <person name="Kuo A."/>
            <person name="Liang C."/>
            <person name="Lipzen A."/>
            <person name="Lutzoni F."/>
            <person name="Magnuson J."/>
            <person name="Mondo S."/>
            <person name="Nolan M."/>
            <person name="Ohm R."/>
            <person name="Pangilinan J."/>
            <person name="Park H.-J."/>
            <person name="Ramirez L."/>
            <person name="Alfaro M."/>
            <person name="Sun H."/>
            <person name="Tritt A."/>
            <person name="Yoshinaga Y."/>
            <person name="Zwiers L.-H."/>
            <person name="Turgeon B."/>
            <person name="Goodwin S."/>
            <person name="Spatafora J."/>
            <person name="Crous P."/>
            <person name="Grigoriev I."/>
        </authorList>
    </citation>
    <scope>NUCLEOTIDE SEQUENCE</scope>
    <source>
        <strain evidence="2">CBS 122368</strain>
    </source>
</reference>
<keyword evidence="3" id="KW-1185">Reference proteome</keyword>
<organism evidence="2 3">
    <name type="scientific">Trematosphaeria pertusa</name>
    <dbReference type="NCBI Taxonomy" id="390896"/>
    <lineage>
        <taxon>Eukaryota</taxon>
        <taxon>Fungi</taxon>
        <taxon>Dikarya</taxon>
        <taxon>Ascomycota</taxon>
        <taxon>Pezizomycotina</taxon>
        <taxon>Dothideomycetes</taxon>
        <taxon>Pleosporomycetidae</taxon>
        <taxon>Pleosporales</taxon>
        <taxon>Massarineae</taxon>
        <taxon>Trematosphaeriaceae</taxon>
        <taxon>Trematosphaeria</taxon>
    </lineage>
</organism>
<protein>
    <submittedName>
        <fullName evidence="2">Uncharacterized protein</fullName>
    </submittedName>
</protein>
<accession>A0A6A6HXU7</accession>
<proteinExistence type="predicted"/>
<name>A0A6A6HXU7_9PLEO</name>
<dbReference type="Proteomes" id="UP000800094">
    <property type="component" value="Unassembled WGS sequence"/>
</dbReference>
<feature type="compositionally biased region" description="Polar residues" evidence="1">
    <location>
        <begin position="98"/>
        <end position="112"/>
    </location>
</feature>
<evidence type="ECO:0000313" key="3">
    <source>
        <dbReference type="Proteomes" id="UP000800094"/>
    </source>
</evidence>
<feature type="region of interest" description="Disordered" evidence="1">
    <location>
        <begin position="130"/>
        <end position="170"/>
    </location>
</feature>
<evidence type="ECO:0000313" key="2">
    <source>
        <dbReference type="EMBL" id="KAF2242190.1"/>
    </source>
</evidence>
<dbReference type="EMBL" id="ML987208">
    <property type="protein sequence ID" value="KAF2242190.1"/>
    <property type="molecule type" value="Genomic_DNA"/>
</dbReference>
<feature type="region of interest" description="Disordered" evidence="1">
    <location>
        <begin position="1"/>
        <end position="53"/>
    </location>
</feature>
<feature type="region of interest" description="Disordered" evidence="1">
    <location>
        <begin position="272"/>
        <end position="291"/>
    </location>
</feature>
<dbReference type="GeneID" id="54587922"/>